<dbReference type="Pfam" id="PF12537">
    <property type="entry name" value="GPHR_N"/>
    <property type="match status" value="1"/>
</dbReference>
<dbReference type="EMBL" id="JAEMWZ010000464">
    <property type="protein sequence ID" value="KAG7116226.1"/>
    <property type="molecule type" value="Genomic_DNA"/>
</dbReference>
<evidence type="ECO:0000259" key="8">
    <source>
        <dbReference type="Pfam" id="PF12537"/>
    </source>
</evidence>
<feature type="transmembrane region" description="Helical" evidence="6">
    <location>
        <begin position="430"/>
        <end position="451"/>
    </location>
</feature>
<comment type="subcellular location">
    <subcellularLocation>
        <location evidence="1">Membrane</location>
        <topology evidence="1">Multi-pass membrane protein</topology>
    </subcellularLocation>
</comment>
<dbReference type="OrthoDB" id="264392at2759"/>
<feature type="domain" description="Golgi pH regulator conserved" evidence="8">
    <location>
        <begin position="213"/>
        <end position="283"/>
    </location>
</feature>
<gene>
    <name evidence="9" type="ORF">HYQ45_016115</name>
</gene>
<dbReference type="InterPro" id="IPR022535">
    <property type="entry name" value="Golgi_pH-regulator_cons_dom"/>
</dbReference>
<organism evidence="9 10">
    <name type="scientific">Verticillium longisporum</name>
    <name type="common">Verticillium dahliae var. longisporum</name>
    <dbReference type="NCBI Taxonomy" id="100787"/>
    <lineage>
        <taxon>Eukaryota</taxon>
        <taxon>Fungi</taxon>
        <taxon>Dikarya</taxon>
        <taxon>Ascomycota</taxon>
        <taxon>Pezizomycotina</taxon>
        <taxon>Sordariomycetes</taxon>
        <taxon>Hypocreomycetidae</taxon>
        <taxon>Glomerellales</taxon>
        <taxon>Plectosphaerellaceae</taxon>
        <taxon>Verticillium</taxon>
    </lineage>
</organism>
<evidence type="ECO:0000256" key="2">
    <source>
        <dbReference type="ARBA" id="ARBA00022692"/>
    </source>
</evidence>
<dbReference type="Proteomes" id="UP000689129">
    <property type="component" value="Unassembled WGS sequence"/>
</dbReference>
<evidence type="ECO:0000259" key="7">
    <source>
        <dbReference type="Pfam" id="PF12430"/>
    </source>
</evidence>
<dbReference type="InterPro" id="IPR015672">
    <property type="entry name" value="GPHR/GTG"/>
</dbReference>
<reference evidence="9" key="1">
    <citation type="journal article" date="2021" name="Mol. Plant Pathol.">
        <title>A 20-kb lineage-specific genomic region tames virulence in pathogenic amphidiploid Verticillium longisporum.</title>
        <authorList>
            <person name="Harting R."/>
            <person name="Starke J."/>
            <person name="Kusch H."/>
            <person name="Poggeler S."/>
            <person name="Maurus I."/>
            <person name="Schluter R."/>
            <person name="Landesfeind M."/>
            <person name="Bulla I."/>
            <person name="Nowrousian M."/>
            <person name="de Jonge R."/>
            <person name="Stahlhut G."/>
            <person name="Hoff K.J."/>
            <person name="Asshauer K.P."/>
            <person name="Thurmer A."/>
            <person name="Stanke M."/>
            <person name="Daniel R."/>
            <person name="Morgenstern B."/>
            <person name="Thomma B.P.H.J."/>
            <person name="Kronstad J.W."/>
            <person name="Braus-Stromeyer S.A."/>
            <person name="Braus G.H."/>
        </authorList>
    </citation>
    <scope>NUCLEOTIDE SEQUENCE</scope>
    <source>
        <strain evidence="9">Vl32</strain>
    </source>
</reference>
<dbReference type="GO" id="GO:0016020">
    <property type="term" value="C:membrane"/>
    <property type="evidence" value="ECO:0007669"/>
    <property type="project" value="UniProtKB-SubCell"/>
</dbReference>
<feature type="transmembrane region" description="Helical" evidence="6">
    <location>
        <begin position="90"/>
        <end position="111"/>
    </location>
</feature>
<dbReference type="PANTHER" id="PTHR15948">
    <property type="entry name" value="G-PROTEIN COUPLED RECEPTOR 89-RELATED"/>
    <property type="match status" value="1"/>
</dbReference>
<dbReference type="InterPro" id="IPR025969">
    <property type="entry name" value="ABA_GPCR_dom"/>
</dbReference>
<keyword evidence="4 6" id="KW-0472">Membrane</keyword>
<keyword evidence="2 6" id="KW-0812">Transmembrane</keyword>
<evidence type="ECO:0000256" key="3">
    <source>
        <dbReference type="ARBA" id="ARBA00022989"/>
    </source>
</evidence>
<feature type="transmembrane region" description="Helical" evidence="6">
    <location>
        <begin position="221"/>
        <end position="245"/>
    </location>
</feature>
<feature type="transmembrane region" description="Helical" evidence="6">
    <location>
        <begin position="24"/>
        <end position="44"/>
    </location>
</feature>
<dbReference type="AlphaFoldDB" id="A0A8I3AK21"/>
<feature type="domain" description="Abscisic acid G-protein coupled receptor-like" evidence="7">
    <location>
        <begin position="363"/>
        <end position="541"/>
    </location>
</feature>
<feature type="transmembrane region" description="Helical" evidence="6">
    <location>
        <begin position="123"/>
        <end position="144"/>
    </location>
</feature>
<proteinExistence type="predicted"/>
<feature type="transmembrane region" description="Helical" evidence="6">
    <location>
        <begin position="165"/>
        <end position="187"/>
    </location>
</feature>
<feature type="transmembrane region" description="Helical" evidence="6">
    <location>
        <begin position="471"/>
        <end position="492"/>
    </location>
</feature>
<evidence type="ECO:0000313" key="10">
    <source>
        <dbReference type="Proteomes" id="UP000689129"/>
    </source>
</evidence>
<comment type="caution">
    <text evidence="9">The sequence shown here is derived from an EMBL/GenBank/DDBJ whole genome shotgun (WGS) entry which is preliminary data.</text>
</comment>
<feature type="compositionally biased region" description="Gly residues" evidence="5">
    <location>
        <begin position="297"/>
        <end position="307"/>
    </location>
</feature>
<dbReference type="Pfam" id="PF12430">
    <property type="entry name" value="ABA_GPCR"/>
    <property type="match status" value="1"/>
</dbReference>
<dbReference type="PANTHER" id="PTHR15948:SF0">
    <property type="entry name" value="GOLGI PH REGULATOR A-RELATED"/>
    <property type="match status" value="1"/>
</dbReference>
<accession>A0A8I3AK21</accession>
<sequence length="563" mass="59613">MLWFGSSCDDAACAPVDPRGPSTLRLSVSLSPLVATFVLVALAAHRHLFPRLTRGHEVRDGADNVLPAHAPPSLRQAHAEHGRKSLRRRVAAAAFCSTIALAAVLVELILAEVADLMPPRARAVGLAFVVPTLLVLLVAVIPFLEIQSVVAGLGWRFQPTAKGRLPRVAWTIQGLVFAAWLFVFWSLGALVPVAAKVDTAGARMRDADEAGGLTRACVERIGVIGISLMAMLSGFAAASSPWHTFGALSDRKRRRPVTDADLARKEGGLEAANEMLLTKRHRLQALERKASTAQTSGGSGSGSGSGSGGFVGKMLGTIRGGGAGGDESEMRGLRLEIAGLETMQANLASNLGLMRSRQAASARAATPLGRLLAVPQHLFSCYCVYRILATTVTTLRRAHAPAAAFSASDPINRVLGLLARHWDPKLDQLAWARTISFLLSGVMLAASAGSATQTFHLFARWTPGLLRQAQANLALLTGQIAAVYVVSAALLLRSNLPRDVGSAVGDALKSALDPAFVDRWFEGWFLVSSAATGVGIWVGRKIAGDGEDWIDDYAGEEVGQKRS</sequence>
<evidence type="ECO:0000313" key="9">
    <source>
        <dbReference type="EMBL" id="KAG7116226.1"/>
    </source>
</evidence>
<evidence type="ECO:0000256" key="5">
    <source>
        <dbReference type="SAM" id="MobiDB-lite"/>
    </source>
</evidence>
<evidence type="ECO:0000256" key="6">
    <source>
        <dbReference type="SAM" id="Phobius"/>
    </source>
</evidence>
<evidence type="ECO:0000256" key="1">
    <source>
        <dbReference type="ARBA" id="ARBA00004141"/>
    </source>
</evidence>
<keyword evidence="3 6" id="KW-1133">Transmembrane helix</keyword>
<protein>
    <submittedName>
        <fullName evidence="9">Golgi pH regulator like protein</fullName>
    </submittedName>
</protein>
<feature type="region of interest" description="Disordered" evidence="5">
    <location>
        <begin position="288"/>
        <end position="307"/>
    </location>
</feature>
<evidence type="ECO:0000256" key="4">
    <source>
        <dbReference type="ARBA" id="ARBA00023136"/>
    </source>
</evidence>
<name>A0A8I3AK21_VERLO</name>